<accession>A0A034WTF2</accession>
<dbReference type="Proteomes" id="UP001652620">
    <property type="component" value="Chromosome 5"/>
</dbReference>
<name>A0A034WTF2_BACDO</name>
<evidence type="ECO:0000313" key="2">
    <source>
        <dbReference type="EMBL" id="JAC57470.1"/>
    </source>
</evidence>
<evidence type="ECO:0000313" key="3">
    <source>
        <dbReference type="Proteomes" id="UP001652620"/>
    </source>
</evidence>
<dbReference type="AlphaFoldDB" id="A0A034WTF2"/>
<dbReference type="PANTHER" id="PTHR21505">
    <property type="entry name" value="MADF DOMAIN-CONTAINING PROTEIN-RELATED"/>
    <property type="match status" value="1"/>
</dbReference>
<dbReference type="RefSeq" id="XP_019848211.1">
    <property type="nucleotide sequence ID" value="XM_019992652.2"/>
</dbReference>
<reference evidence="2" key="1">
    <citation type="journal article" date="2014" name="BMC Genomics">
        <title>Characterizing the developmental transcriptome of the oriental fruit fly, Bactrocera dorsalis (Diptera: Tephritidae) through comparative genomic analysis with Drosophila melanogaster utilizing modENCODE datasets.</title>
        <authorList>
            <person name="Geib S.M."/>
            <person name="Calla B."/>
            <person name="Hall B."/>
            <person name="Hou S."/>
            <person name="Manoukis N.C."/>
        </authorList>
    </citation>
    <scope>NUCLEOTIDE SEQUENCE</scope>
    <source>
        <strain evidence="2">Punador</strain>
    </source>
</reference>
<evidence type="ECO:0000259" key="1">
    <source>
        <dbReference type="PROSITE" id="PS51029"/>
    </source>
</evidence>
<organism evidence="2">
    <name type="scientific">Bactrocera dorsalis</name>
    <name type="common">Oriental fruit fly</name>
    <name type="synonym">Dacus dorsalis</name>
    <dbReference type="NCBI Taxonomy" id="27457"/>
    <lineage>
        <taxon>Eukaryota</taxon>
        <taxon>Metazoa</taxon>
        <taxon>Ecdysozoa</taxon>
        <taxon>Arthropoda</taxon>
        <taxon>Hexapoda</taxon>
        <taxon>Insecta</taxon>
        <taxon>Pterygota</taxon>
        <taxon>Neoptera</taxon>
        <taxon>Endopterygota</taxon>
        <taxon>Diptera</taxon>
        <taxon>Brachycera</taxon>
        <taxon>Muscomorpha</taxon>
        <taxon>Tephritoidea</taxon>
        <taxon>Tephritidae</taxon>
        <taxon>Bactrocera</taxon>
        <taxon>Bactrocera</taxon>
    </lineage>
</organism>
<reference evidence="4" key="2">
    <citation type="submission" date="2022-04" db="UniProtKB">
        <authorList>
            <consortium name="RefSeq"/>
        </authorList>
    </citation>
    <scope>IDENTIFICATION</scope>
    <source>
        <strain evidence="4">Punador</strain>
    </source>
</reference>
<dbReference type="KEGG" id="bdr:109579996"/>
<dbReference type="PROSITE" id="PS51029">
    <property type="entry name" value="MADF"/>
    <property type="match status" value="1"/>
</dbReference>
<dbReference type="Pfam" id="PF10545">
    <property type="entry name" value="MADF_DNA_bdg"/>
    <property type="match status" value="1"/>
</dbReference>
<protein>
    <submittedName>
        <fullName evidence="4">uncharacterized protein LOC109579996</fullName>
    </submittedName>
</protein>
<proteinExistence type="predicted"/>
<dbReference type="EMBL" id="GAKP01001482">
    <property type="protein sequence ID" value="JAC57470.1"/>
    <property type="molecule type" value="Transcribed_RNA"/>
</dbReference>
<dbReference type="SMART" id="SM00595">
    <property type="entry name" value="MADF"/>
    <property type="match status" value="1"/>
</dbReference>
<sequence>MKMRLVEKNEERAFIIDCLKVYKSLPALWDAKSPEYRKKDKKNEAYEILVRKFREKYTNINRKDVTKKINTLRTNFRKEVKRLSQERRDVSKLWYFDDMKFLIDHIETKEENFHIMYEDGEPLSIEIIDESSTLPDKSIKLNKSEYGMQSSAANISHTGSLGEYELKLAETWAMELQKMTPEQQIYAKKAINDIIYEGQLGNLYRDCVQIYPP</sequence>
<dbReference type="GeneID" id="109579996"/>
<keyword evidence="3" id="KW-1185">Reference proteome</keyword>
<evidence type="ECO:0000313" key="4">
    <source>
        <dbReference type="RefSeq" id="XP_019848211.1"/>
    </source>
</evidence>
<dbReference type="RefSeq" id="XP_019848211.2">
    <property type="nucleotide sequence ID" value="XM_019992652.3"/>
</dbReference>
<dbReference type="InterPro" id="IPR006578">
    <property type="entry name" value="MADF-dom"/>
</dbReference>
<feature type="domain" description="MADF" evidence="1">
    <location>
        <begin position="17"/>
        <end position="107"/>
    </location>
</feature>
<dbReference type="PANTHER" id="PTHR21505:SF8">
    <property type="entry name" value="DPT-YFP REPRESSOR BY OVEREXPRESSION, ISOFORM D-RELATED"/>
    <property type="match status" value="1"/>
</dbReference>
<gene>
    <name evidence="4" type="primary">LOC109579996</name>
</gene>
<dbReference type="OrthoDB" id="6152242at2759"/>